<comment type="similarity">
    <text evidence="3">Belongs to the succinylarginine dihydrolase family.</text>
</comment>
<dbReference type="Pfam" id="PF04996">
    <property type="entry name" value="AstB"/>
    <property type="match status" value="1"/>
</dbReference>
<evidence type="ECO:0000313" key="6">
    <source>
        <dbReference type="Proteomes" id="UP000601597"/>
    </source>
</evidence>
<feature type="active site" evidence="3">
    <location>
        <position position="188"/>
    </location>
</feature>
<accession>A0ABQ3B6J2</accession>
<evidence type="ECO:0000313" key="5">
    <source>
        <dbReference type="EMBL" id="GGY80503.1"/>
    </source>
</evidence>
<keyword evidence="1 3" id="KW-0056">Arginine metabolism</keyword>
<feature type="binding site" evidence="3">
    <location>
        <position position="266"/>
    </location>
    <ligand>
        <name>substrate</name>
    </ligand>
</feature>
<dbReference type="PANTHER" id="PTHR30420">
    <property type="entry name" value="N-SUCCINYLARGININE DIHYDROLASE"/>
    <property type="match status" value="1"/>
</dbReference>
<dbReference type="SUPFAM" id="SSF55909">
    <property type="entry name" value="Pentein"/>
    <property type="match status" value="1"/>
</dbReference>
<dbReference type="Proteomes" id="UP000601597">
    <property type="component" value="Unassembled WGS sequence"/>
</dbReference>
<evidence type="ECO:0000256" key="1">
    <source>
        <dbReference type="ARBA" id="ARBA00022503"/>
    </source>
</evidence>
<feature type="binding site" evidence="3">
    <location>
        <begin position="151"/>
        <end position="152"/>
    </location>
    <ligand>
        <name>substrate</name>
    </ligand>
</feature>
<keyword evidence="2 3" id="KW-0378">Hydrolase</keyword>
<comment type="subunit">
    <text evidence="3">Homodimer.</text>
</comment>
<name>A0ABQ3B6J2_9GAMM</name>
<organism evidence="5 6">
    <name type="scientific">Marinobacter zhanjiangensis</name>
    <dbReference type="NCBI Taxonomy" id="578215"/>
    <lineage>
        <taxon>Bacteria</taxon>
        <taxon>Pseudomonadati</taxon>
        <taxon>Pseudomonadota</taxon>
        <taxon>Gammaproteobacteria</taxon>
        <taxon>Pseudomonadales</taxon>
        <taxon>Marinobacteraceae</taxon>
        <taxon>Marinobacter</taxon>
    </lineage>
</organism>
<feature type="active site" description="Nucleophile" evidence="3">
    <location>
        <position position="382"/>
    </location>
</feature>
<evidence type="ECO:0000256" key="4">
    <source>
        <dbReference type="NCBIfam" id="TIGR03241"/>
    </source>
</evidence>
<dbReference type="Gene3D" id="3.75.10.20">
    <property type="entry name" value="Succinylarginine dihydrolase"/>
    <property type="match status" value="1"/>
</dbReference>
<feature type="binding site" evidence="3">
    <location>
        <position position="228"/>
    </location>
    <ligand>
        <name>substrate</name>
    </ligand>
</feature>
<evidence type="ECO:0000256" key="3">
    <source>
        <dbReference type="HAMAP-Rule" id="MF_01172"/>
    </source>
</evidence>
<feature type="binding site" evidence="3">
    <location>
        <position position="376"/>
    </location>
    <ligand>
        <name>substrate</name>
    </ligand>
</feature>
<dbReference type="NCBIfam" id="TIGR03241">
    <property type="entry name" value="arg_catab_astB"/>
    <property type="match status" value="1"/>
</dbReference>
<reference evidence="6" key="1">
    <citation type="journal article" date="2019" name="Int. J. Syst. Evol. Microbiol.">
        <title>The Global Catalogue of Microorganisms (GCM) 10K type strain sequencing project: providing services to taxonomists for standard genome sequencing and annotation.</title>
        <authorList>
            <consortium name="The Broad Institute Genomics Platform"/>
            <consortium name="The Broad Institute Genome Sequencing Center for Infectious Disease"/>
            <person name="Wu L."/>
            <person name="Ma J."/>
        </authorList>
    </citation>
    <scope>NUCLEOTIDE SEQUENCE [LARGE SCALE GENOMIC DNA]</scope>
    <source>
        <strain evidence="6">KCTC 22280</strain>
    </source>
</reference>
<dbReference type="NCBIfam" id="NF009789">
    <property type="entry name" value="PRK13281.1"/>
    <property type="match status" value="1"/>
</dbReference>
<feature type="active site" evidence="3">
    <location>
        <position position="264"/>
    </location>
</feature>
<comment type="function">
    <text evidence="3">Catalyzes the hydrolysis of N(2)-succinylarginine into N(2)-succinylornithine, ammonia and CO(2).</text>
</comment>
<feature type="binding site" evidence="3">
    <location>
        <begin position="33"/>
        <end position="42"/>
    </location>
    <ligand>
        <name>substrate</name>
    </ligand>
</feature>
<comment type="pathway">
    <text evidence="3">Amino-acid degradation; L-arginine degradation via AST pathway; L-glutamate and succinate from L-arginine: step 2/5.</text>
</comment>
<dbReference type="EMBL" id="BMXV01000007">
    <property type="protein sequence ID" value="GGY80503.1"/>
    <property type="molecule type" value="Genomic_DNA"/>
</dbReference>
<gene>
    <name evidence="3 5" type="primary">astB</name>
    <name evidence="5" type="ORF">GCM10007071_29790</name>
</gene>
<dbReference type="HAMAP" id="MF_01172">
    <property type="entry name" value="AstB"/>
    <property type="match status" value="1"/>
</dbReference>
<feature type="binding site" evidence="3">
    <location>
        <position position="124"/>
    </location>
    <ligand>
        <name>substrate</name>
    </ligand>
</feature>
<proteinExistence type="inferred from homology"/>
<comment type="catalytic activity">
    <reaction evidence="3">
        <text>N(2)-succinyl-L-arginine + 2 H2O + 2 H(+) = N(2)-succinyl-L-ornithine + 2 NH4(+) + CO2</text>
        <dbReference type="Rhea" id="RHEA:19533"/>
        <dbReference type="ChEBI" id="CHEBI:15377"/>
        <dbReference type="ChEBI" id="CHEBI:15378"/>
        <dbReference type="ChEBI" id="CHEBI:16526"/>
        <dbReference type="ChEBI" id="CHEBI:28938"/>
        <dbReference type="ChEBI" id="CHEBI:58241"/>
        <dbReference type="ChEBI" id="CHEBI:58514"/>
        <dbReference type="EC" id="3.5.3.23"/>
    </reaction>
</comment>
<comment type="caution">
    <text evidence="5">The sequence shown here is derived from an EMBL/GenBank/DDBJ whole genome shotgun (WGS) entry which is preliminary data.</text>
</comment>
<protein>
    <recommendedName>
        <fullName evidence="3 4">N-succinylarginine dihydrolase</fullName>
        <ecNumber evidence="3 4">3.5.3.23</ecNumber>
    </recommendedName>
</protein>
<dbReference type="PANTHER" id="PTHR30420:SF2">
    <property type="entry name" value="N-SUCCINYLARGININE DIHYDROLASE"/>
    <property type="match status" value="1"/>
</dbReference>
<evidence type="ECO:0000256" key="2">
    <source>
        <dbReference type="ARBA" id="ARBA00022801"/>
    </source>
</evidence>
<keyword evidence="6" id="KW-1185">Reference proteome</keyword>
<dbReference type="EC" id="3.5.3.23" evidence="3 4"/>
<dbReference type="RefSeq" id="WP_189577581.1">
    <property type="nucleotide sequence ID" value="NZ_BMXV01000007.1"/>
</dbReference>
<dbReference type="InterPro" id="IPR037031">
    <property type="entry name" value="AstB_sf"/>
</dbReference>
<dbReference type="InterPro" id="IPR007079">
    <property type="entry name" value="SuccinylArg_d-Hdrlase_AstB"/>
</dbReference>
<sequence>MDTYNPSPNEPPHPGICREMNLDGLVGPTHNYAGLARGNLASDANANQVSNPKEAALQGLAKMKALADRGLLQGVMPPQERPHMPTLRRLGFGGTDKAILAQVAKESPELLSAVSSASSMWTANAATVSPAADTPDHRVHFTAANLGSSFHRSLEGAETSRILRSIFSDDAWFAHHPPLPSVPQFGDEGAANHTRLCGQHGKPGVELFVYGQMAFDSRAARPRRYPARQTLEASQAVARLHGLKPARVAFAQQNPVAIDAGVFHNDVIAVGNENLLFYHEEAFLNEEPLMAELQEKLGDTPLEIIRVTSGQVPLADAVSSYLFNSQLLSVDGGMLLVVPAECREVPSVSRYLDEVLAADNAIASIETFDLRQSMRNGGGPACLRLRVALTEDALAAMNQGVLLTDELYERLVAWVQGHYREELSVADLADPALLQESRHALDELTGILGLGTIYDFQHGV</sequence>